<reference evidence="1" key="1">
    <citation type="journal article" date="2012" name="Nature">
        <title>The tomato genome sequence provides insights into fleshy fruit evolution.</title>
        <authorList>
            <consortium name="Tomato Genome Consortium"/>
        </authorList>
    </citation>
    <scope>NUCLEOTIDE SEQUENCE [LARGE SCALE GENOMIC DNA]</scope>
    <source>
        <strain evidence="1">cv. Heinz 1706</strain>
    </source>
</reference>
<organism evidence="1">
    <name type="scientific">Solanum lycopersicum</name>
    <name type="common">Tomato</name>
    <name type="synonym">Lycopersicon esculentum</name>
    <dbReference type="NCBI Taxonomy" id="4081"/>
    <lineage>
        <taxon>Eukaryota</taxon>
        <taxon>Viridiplantae</taxon>
        <taxon>Streptophyta</taxon>
        <taxon>Embryophyta</taxon>
        <taxon>Tracheophyta</taxon>
        <taxon>Spermatophyta</taxon>
        <taxon>Magnoliopsida</taxon>
        <taxon>eudicotyledons</taxon>
        <taxon>Gunneridae</taxon>
        <taxon>Pentapetalae</taxon>
        <taxon>asterids</taxon>
        <taxon>lamiids</taxon>
        <taxon>Solanales</taxon>
        <taxon>Solanaceae</taxon>
        <taxon>Solanoideae</taxon>
        <taxon>Solaneae</taxon>
        <taxon>Solanum</taxon>
        <taxon>Solanum subgen. Lycopersicon</taxon>
    </lineage>
</organism>
<evidence type="ECO:0000313" key="2">
    <source>
        <dbReference type="Proteomes" id="UP000004994"/>
    </source>
</evidence>
<dbReference type="Gramene" id="Solyc12g070152.1.1">
    <property type="protein sequence ID" value="Solyc12g070152.1.1"/>
    <property type="gene ID" value="Solyc12g070152.1"/>
</dbReference>
<protein>
    <submittedName>
        <fullName evidence="1">Uncharacterized protein</fullName>
    </submittedName>
</protein>
<dbReference type="Proteomes" id="UP000004994">
    <property type="component" value="Chromosome 12"/>
</dbReference>
<sequence length="104" mass="11872">MKINSLNLDIGTIEADKSRIFYFSSTQSPSEYTLRTSVLQTSTIRLREMMSVGSRRGHLEDFVEWAIMKDLYMDGIGLGEYRTEYCGASEIVLRGIILDLGPRR</sequence>
<keyword evidence="2" id="KW-1185">Reference proteome</keyword>
<accession>A0A3Q7JCX7</accession>
<name>A0A3Q7JCX7_SOLLC</name>
<dbReference type="InParanoid" id="A0A3Q7JCX7"/>
<dbReference type="EnsemblPlants" id="Solyc12g070152.1.1">
    <property type="protein sequence ID" value="Solyc12g070152.1.1"/>
    <property type="gene ID" value="Solyc12g070152.1"/>
</dbReference>
<dbReference type="AlphaFoldDB" id="A0A3Q7JCX7"/>
<evidence type="ECO:0000313" key="1">
    <source>
        <dbReference type="EnsemblPlants" id="Solyc12g070152.1.1"/>
    </source>
</evidence>
<reference evidence="1" key="2">
    <citation type="submission" date="2019-01" db="UniProtKB">
        <authorList>
            <consortium name="EnsemblPlants"/>
        </authorList>
    </citation>
    <scope>IDENTIFICATION</scope>
    <source>
        <strain evidence="1">cv. Heinz 1706</strain>
    </source>
</reference>
<proteinExistence type="predicted"/>